<dbReference type="SUPFAM" id="SSF56349">
    <property type="entry name" value="DNA breaking-rejoining enzymes"/>
    <property type="match status" value="1"/>
</dbReference>
<dbReference type="InterPro" id="IPR011010">
    <property type="entry name" value="DNA_brk_join_enz"/>
</dbReference>
<keyword evidence="2" id="KW-0238">DNA-binding</keyword>
<protein>
    <submittedName>
        <fullName evidence="5">Integrase</fullName>
    </submittedName>
</protein>
<comment type="similarity">
    <text evidence="1">Belongs to the 'phage' integrase family.</text>
</comment>
<gene>
    <name evidence="5" type="ORF">EW142_04170</name>
</gene>
<evidence type="ECO:0000313" key="6">
    <source>
        <dbReference type="Proteomes" id="UP000291981"/>
    </source>
</evidence>
<dbReference type="Gene3D" id="1.10.443.10">
    <property type="entry name" value="Intergrase catalytic core"/>
    <property type="match status" value="1"/>
</dbReference>
<dbReference type="InterPro" id="IPR002104">
    <property type="entry name" value="Integrase_catalytic"/>
</dbReference>
<dbReference type="PANTHER" id="PTHR30349">
    <property type="entry name" value="PHAGE INTEGRASE-RELATED"/>
    <property type="match status" value="1"/>
</dbReference>
<dbReference type="GO" id="GO:0006310">
    <property type="term" value="P:DNA recombination"/>
    <property type="evidence" value="ECO:0007669"/>
    <property type="project" value="UniProtKB-KW"/>
</dbReference>
<dbReference type="InterPro" id="IPR025269">
    <property type="entry name" value="SAM-like_dom"/>
</dbReference>
<dbReference type="PROSITE" id="PS51898">
    <property type="entry name" value="TYR_RECOMBINASE"/>
    <property type="match status" value="1"/>
</dbReference>
<dbReference type="EMBL" id="SGIU01000001">
    <property type="protein sequence ID" value="TAI49829.1"/>
    <property type="molecule type" value="Genomic_DNA"/>
</dbReference>
<evidence type="ECO:0000256" key="2">
    <source>
        <dbReference type="ARBA" id="ARBA00023125"/>
    </source>
</evidence>
<evidence type="ECO:0000313" key="5">
    <source>
        <dbReference type="EMBL" id="TAI49829.1"/>
    </source>
</evidence>
<name>A0A4Q8QMI7_9FLAO</name>
<accession>A0A4Q8QMI7</accession>
<dbReference type="GO" id="GO:0015074">
    <property type="term" value="P:DNA integration"/>
    <property type="evidence" value="ECO:0007669"/>
    <property type="project" value="InterPro"/>
</dbReference>
<dbReference type="InterPro" id="IPR010998">
    <property type="entry name" value="Integrase_recombinase_N"/>
</dbReference>
<dbReference type="OrthoDB" id="1493636at2"/>
<feature type="domain" description="Tyr recombinase" evidence="4">
    <location>
        <begin position="225"/>
        <end position="410"/>
    </location>
</feature>
<dbReference type="Proteomes" id="UP000291981">
    <property type="component" value="Unassembled WGS sequence"/>
</dbReference>
<reference evidence="5 6" key="1">
    <citation type="submission" date="2019-02" db="EMBL/GenBank/DDBJ databases">
        <title>Draft genome sequence of Muricauda sp. 176CP4-71.</title>
        <authorList>
            <person name="Park J.-S."/>
        </authorList>
    </citation>
    <scope>NUCLEOTIDE SEQUENCE [LARGE SCALE GENOMIC DNA]</scope>
    <source>
        <strain evidence="5 6">176CP4-71</strain>
    </source>
</reference>
<proteinExistence type="inferred from homology"/>
<organism evidence="5 6">
    <name type="scientific">Flagellimonas allohymeniacidonis</name>
    <dbReference type="NCBI Taxonomy" id="2517819"/>
    <lineage>
        <taxon>Bacteria</taxon>
        <taxon>Pseudomonadati</taxon>
        <taxon>Bacteroidota</taxon>
        <taxon>Flavobacteriia</taxon>
        <taxon>Flavobacteriales</taxon>
        <taxon>Flavobacteriaceae</taxon>
        <taxon>Flagellimonas</taxon>
    </lineage>
</organism>
<dbReference type="InterPro" id="IPR050090">
    <property type="entry name" value="Tyrosine_recombinase_XerCD"/>
</dbReference>
<dbReference type="InterPro" id="IPR035386">
    <property type="entry name" value="Arm-DNA-bind_5"/>
</dbReference>
<evidence type="ECO:0000256" key="3">
    <source>
        <dbReference type="ARBA" id="ARBA00023172"/>
    </source>
</evidence>
<comment type="caution">
    <text evidence="5">The sequence shown here is derived from an EMBL/GenBank/DDBJ whole genome shotgun (WGS) entry which is preliminary data.</text>
</comment>
<keyword evidence="6" id="KW-1185">Reference proteome</keyword>
<dbReference type="InterPro" id="IPR013762">
    <property type="entry name" value="Integrase-like_cat_sf"/>
</dbReference>
<dbReference type="CDD" id="cd01185">
    <property type="entry name" value="INTN1_C_like"/>
    <property type="match status" value="1"/>
</dbReference>
<keyword evidence="3" id="KW-0233">DNA recombination</keyword>
<evidence type="ECO:0000259" key="4">
    <source>
        <dbReference type="PROSITE" id="PS51898"/>
    </source>
</evidence>
<sequence length="424" mass="50230">MKSTFFLKEPQGRGKNSNNKTLILFSCYFKHEEKKFVYSTGERIAPKSWDFKNRQPLRHGSNRSKIASSIATQINRYKDKFEEIQARCKSFDQDFTSKVLKDEFDKSFKRNPSKKRFFFDAFDNFIDHNKKLQKWSASTVMRYEIIKRTLERFQTKRSYKITFNNINSKFHAEFTDYCMGELGHINNTFSRNMGLLKTFLFWALKEGYTYKEDFKEFKLKPKVVTKQLALKLEDLEHLMKQEFETARLEKVRDVFVFACLTGMRFGELKLIRREMFNGNEIILKEEKDSGKTARNIPLSELAQYILRKYDYSLPLIANQKQNEYIKEVFKKAGYDEMVTKEQTRGTEVLRSTMPFYERISSHTARRTFITLMKRKGISDKLIASISGHKSIAVLNQYYQVDDEAKSEAVNNVFKVDFEPLKKVR</sequence>
<dbReference type="Pfam" id="PF00589">
    <property type="entry name" value="Phage_integrase"/>
    <property type="match status" value="1"/>
</dbReference>
<dbReference type="Pfam" id="PF13102">
    <property type="entry name" value="Phage_int_SAM_5"/>
    <property type="match status" value="1"/>
</dbReference>
<dbReference type="PANTHER" id="PTHR30349:SF64">
    <property type="entry name" value="PROPHAGE INTEGRASE INTD-RELATED"/>
    <property type="match status" value="1"/>
</dbReference>
<dbReference type="GO" id="GO:0003677">
    <property type="term" value="F:DNA binding"/>
    <property type="evidence" value="ECO:0007669"/>
    <property type="project" value="UniProtKB-KW"/>
</dbReference>
<dbReference type="Pfam" id="PF17293">
    <property type="entry name" value="Arm-DNA-bind_5"/>
    <property type="match status" value="1"/>
</dbReference>
<dbReference type="Gene3D" id="1.10.150.130">
    <property type="match status" value="1"/>
</dbReference>
<evidence type="ECO:0000256" key="1">
    <source>
        <dbReference type="ARBA" id="ARBA00008857"/>
    </source>
</evidence>
<dbReference type="AlphaFoldDB" id="A0A4Q8QMI7"/>